<dbReference type="EMBL" id="CAKMTQ010000008">
    <property type="protein sequence ID" value="CAH1523625.1"/>
    <property type="molecule type" value="Genomic_DNA"/>
</dbReference>
<dbReference type="Proteomes" id="UP001295420">
    <property type="component" value="Unassembled WGS sequence"/>
</dbReference>
<organism evidence="1 2">
    <name type="scientific">Vibrio owensii</name>
    <dbReference type="NCBI Taxonomy" id="696485"/>
    <lineage>
        <taxon>Bacteria</taxon>
        <taxon>Pseudomonadati</taxon>
        <taxon>Pseudomonadota</taxon>
        <taxon>Gammaproteobacteria</taxon>
        <taxon>Vibrionales</taxon>
        <taxon>Vibrionaceae</taxon>
        <taxon>Vibrio</taxon>
    </lineage>
</organism>
<comment type="caution">
    <text evidence="1">The sequence shown here is derived from an EMBL/GenBank/DDBJ whole genome shotgun (WGS) entry which is preliminary data.</text>
</comment>
<proteinExistence type="predicted"/>
<reference evidence="1" key="1">
    <citation type="submission" date="2022-01" db="EMBL/GenBank/DDBJ databases">
        <authorList>
            <person name="Lagorce A."/>
        </authorList>
    </citation>
    <scope>NUCLEOTIDE SEQUENCE</scope>
    <source>
        <strain evidence="1">Th15_F1_D04</strain>
    </source>
</reference>
<dbReference type="AlphaFoldDB" id="A0AAU9Q417"/>
<accession>A0AAU9Q417</accession>
<name>A0AAU9Q417_9VIBR</name>
<evidence type="ECO:0000313" key="2">
    <source>
        <dbReference type="Proteomes" id="UP001295420"/>
    </source>
</evidence>
<sequence>MGTGNKSGPILQDFALGKLDLNHVLLELIE</sequence>
<gene>
    <name evidence="1" type="ORF">THF1D04_160028</name>
</gene>
<evidence type="ECO:0000313" key="1">
    <source>
        <dbReference type="EMBL" id="CAH1523625.1"/>
    </source>
</evidence>
<protein>
    <submittedName>
        <fullName evidence="1">Uncharacterized protein</fullName>
    </submittedName>
</protein>